<sequence length="73" mass="8510">MQFISDYEKLVDILPELLCLKRRSKKTLLLDVPPSPRYRRAEGLDMATHGELWRSPQFLGDAVATLKVIYYEN</sequence>
<accession>A0A8S4S1T9</accession>
<evidence type="ECO:0000313" key="1">
    <source>
        <dbReference type="EMBL" id="CAH2245961.1"/>
    </source>
</evidence>
<name>A0A8S4S1T9_9NEOP</name>
<protein>
    <submittedName>
        <fullName evidence="1">Jg27812 protein</fullName>
    </submittedName>
</protein>
<dbReference type="EMBL" id="CAKXAJ010025920">
    <property type="protein sequence ID" value="CAH2245961.1"/>
    <property type="molecule type" value="Genomic_DNA"/>
</dbReference>
<proteinExistence type="predicted"/>
<evidence type="ECO:0000313" key="2">
    <source>
        <dbReference type="Proteomes" id="UP000838756"/>
    </source>
</evidence>
<comment type="caution">
    <text evidence="1">The sequence shown here is derived from an EMBL/GenBank/DDBJ whole genome shotgun (WGS) entry which is preliminary data.</text>
</comment>
<dbReference type="AlphaFoldDB" id="A0A8S4S1T9"/>
<organism evidence="1 2">
    <name type="scientific">Pararge aegeria aegeria</name>
    <dbReference type="NCBI Taxonomy" id="348720"/>
    <lineage>
        <taxon>Eukaryota</taxon>
        <taxon>Metazoa</taxon>
        <taxon>Ecdysozoa</taxon>
        <taxon>Arthropoda</taxon>
        <taxon>Hexapoda</taxon>
        <taxon>Insecta</taxon>
        <taxon>Pterygota</taxon>
        <taxon>Neoptera</taxon>
        <taxon>Endopterygota</taxon>
        <taxon>Lepidoptera</taxon>
        <taxon>Glossata</taxon>
        <taxon>Ditrysia</taxon>
        <taxon>Papilionoidea</taxon>
        <taxon>Nymphalidae</taxon>
        <taxon>Satyrinae</taxon>
        <taxon>Satyrini</taxon>
        <taxon>Parargina</taxon>
        <taxon>Pararge</taxon>
    </lineage>
</organism>
<keyword evidence="2" id="KW-1185">Reference proteome</keyword>
<dbReference type="Proteomes" id="UP000838756">
    <property type="component" value="Unassembled WGS sequence"/>
</dbReference>
<gene>
    <name evidence="1" type="primary">jg27812</name>
    <name evidence="1" type="ORF">PAEG_LOCUS21260</name>
</gene>
<reference evidence="1" key="1">
    <citation type="submission" date="2022-03" db="EMBL/GenBank/DDBJ databases">
        <authorList>
            <person name="Lindestad O."/>
        </authorList>
    </citation>
    <scope>NUCLEOTIDE SEQUENCE</scope>
</reference>